<gene>
    <name evidence="2" type="ORF">KCU98_g18533</name>
</gene>
<feature type="non-terminal residue" evidence="2">
    <location>
        <position position="1"/>
    </location>
</feature>
<protein>
    <submittedName>
        <fullName evidence="2">Uncharacterized protein</fullName>
    </submittedName>
</protein>
<accession>A0A9P8JKK6</accession>
<comment type="caution">
    <text evidence="2">The sequence shown here is derived from an EMBL/GenBank/DDBJ whole genome shotgun (WGS) entry which is preliminary data.</text>
</comment>
<evidence type="ECO:0000256" key="1">
    <source>
        <dbReference type="SAM" id="MobiDB-lite"/>
    </source>
</evidence>
<feature type="region of interest" description="Disordered" evidence="1">
    <location>
        <begin position="56"/>
        <end position="91"/>
    </location>
</feature>
<organism evidence="2 3">
    <name type="scientific">Aureobasidium melanogenum</name>
    <name type="common">Aureobasidium pullulans var. melanogenum</name>
    <dbReference type="NCBI Taxonomy" id="46634"/>
    <lineage>
        <taxon>Eukaryota</taxon>
        <taxon>Fungi</taxon>
        <taxon>Dikarya</taxon>
        <taxon>Ascomycota</taxon>
        <taxon>Pezizomycotina</taxon>
        <taxon>Dothideomycetes</taxon>
        <taxon>Dothideomycetidae</taxon>
        <taxon>Dothideales</taxon>
        <taxon>Saccotheciaceae</taxon>
        <taxon>Aureobasidium</taxon>
    </lineage>
</organism>
<reference evidence="2" key="1">
    <citation type="journal article" date="2021" name="J Fungi (Basel)">
        <title>Virulence traits and population genomics of the black yeast Aureobasidium melanogenum.</title>
        <authorList>
            <person name="Cernosa A."/>
            <person name="Sun X."/>
            <person name="Gostincar C."/>
            <person name="Fang C."/>
            <person name="Gunde-Cimerman N."/>
            <person name="Song Z."/>
        </authorList>
    </citation>
    <scope>NUCLEOTIDE SEQUENCE</scope>
    <source>
        <strain evidence="2">EXF-9298</strain>
    </source>
</reference>
<evidence type="ECO:0000313" key="2">
    <source>
        <dbReference type="EMBL" id="KAG9944333.1"/>
    </source>
</evidence>
<keyword evidence="3" id="KW-1185">Reference proteome</keyword>
<dbReference type="Proteomes" id="UP000729357">
    <property type="component" value="Unassembled WGS sequence"/>
</dbReference>
<proteinExistence type="predicted"/>
<reference evidence="2" key="2">
    <citation type="submission" date="2021-08" db="EMBL/GenBank/DDBJ databases">
        <authorList>
            <person name="Gostincar C."/>
            <person name="Sun X."/>
            <person name="Song Z."/>
            <person name="Gunde-Cimerman N."/>
        </authorList>
    </citation>
    <scope>NUCLEOTIDE SEQUENCE</scope>
    <source>
        <strain evidence="2">EXF-9298</strain>
    </source>
</reference>
<dbReference type="AlphaFoldDB" id="A0A9P8JKK6"/>
<evidence type="ECO:0000313" key="3">
    <source>
        <dbReference type="Proteomes" id="UP000729357"/>
    </source>
</evidence>
<sequence length="427" mass="47860">MLRRHSIHPQEAEASFTFLSDPGDLSYLPVGHNTDRLHFNRSVDDSRLMRSNVVLKSSKRSPSVPAVASREEPDTPKVSSGRISDGHSDEARLGLPKDWVIYPVSRHHGQSSHTPKRAHDNIDFSKFDFTRSIEFSLSADISESWETLPAYCSHTDSAVQTEETLPPYHVHDELSSVVETINTQNADLRKKPKLKHVRPLPRDFTANELKEIRRKTRHRIRVVTRNSLGLTVNLGLASVAPQMLIAAAINGFCLGIVQKRDIIVAVVEGIAVKLIFLAITLNNDDFLVLTHEFVSAHSEHIAPILKSIPGFSQAHQAFMAPIEKIQEMLGLPSMAQRAVEFGSGAGGWYDPADVVLKNMFLVGAVQEAMETAIDQIQDRLSRAKEHVREHHAHKHNAKQREYEVEGVAWSQNVEVLFKMSAREEKLD</sequence>
<name>A0A9P8JKK6_AURME</name>
<dbReference type="EMBL" id="JAHFXS010004982">
    <property type="protein sequence ID" value="KAG9944333.1"/>
    <property type="molecule type" value="Genomic_DNA"/>
</dbReference>